<evidence type="ECO:0000313" key="2">
    <source>
        <dbReference type="Proteomes" id="UP000309668"/>
    </source>
</evidence>
<evidence type="ECO:0000313" key="1">
    <source>
        <dbReference type="EMBL" id="TMM44976.1"/>
    </source>
</evidence>
<dbReference type="RefSeq" id="WP_138619543.1">
    <property type="nucleotide sequence ID" value="NZ_VCAO01000014.1"/>
</dbReference>
<name>A0A5S3NY13_9SPHN</name>
<keyword evidence="2" id="KW-1185">Reference proteome</keyword>
<dbReference type="InterPro" id="IPR019292">
    <property type="entry name" value="McrC"/>
</dbReference>
<protein>
    <submittedName>
        <fullName evidence="1">Calmodulin-binding protein</fullName>
    </submittedName>
</protein>
<dbReference type="EMBL" id="VCAO01000014">
    <property type="protein sequence ID" value="TMM44976.1"/>
    <property type="molecule type" value="Genomic_DNA"/>
</dbReference>
<dbReference type="Proteomes" id="UP000309668">
    <property type="component" value="Unassembled WGS sequence"/>
</dbReference>
<reference evidence="1 2" key="1">
    <citation type="submission" date="2019-05" db="EMBL/GenBank/DDBJ databases">
        <title>Erythrobacter marisflavi sp. nov., isolated from isolated from water of an estuary environment.</title>
        <authorList>
            <person name="Yoon J.-H."/>
        </authorList>
    </citation>
    <scope>NUCLEOTIDE SEQUENCE [LARGE SCALE GENOMIC DNA]</scope>
    <source>
        <strain evidence="1 2">KEM-5</strain>
    </source>
</reference>
<sequence>MTHLTVREWGEVKVGAHAPRNCFTDKQALALCNAARAHPNANIHGTNILVDRRDRLVAQQMVGVLSAAGCSLEILPKLDPDKPEPEDNITRGAERQTERIRLVRMLDIAFDLGLSAGNADSMGHKATSLLEILIANFADKLLQEVRRGLPRRYLQCEDDLPALRGRLDTVRQFTRNAVRPDRLACRFDQLEADTPVMRIMASAVPFLHRHARQQENRRKLAELRHWLHEIPQMPIARLPWKDVRITRANQRWGELHRLAELLLRRNWQGVDRENGGAIGITLVFPMNDLFEKYVAAMLRRAMSPHGIRVLEQGGHRKCLGQWSEGKALAADGGRAFSTKPDIRLLRGNRLLAVIDTKWKKMISPTHKSHGLRQADVYQLMAYARLYDGADVALLYPSVAGEGARLHKPYTIAGGHERLDVMSVDISLDHKSVAKQLEELCRHFTPVPQIAVN</sequence>
<dbReference type="OrthoDB" id="307209at2"/>
<dbReference type="AlphaFoldDB" id="A0A5S3NY13"/>
<comment type="caution">
    <text evidence="1">The sequence shown here is derived from an EMBL/GenBank/DDBJ whole genome shotgun (WGS) entry which is preliminary data.</text>
</comment>
<organism evidence="1 2">
    <name type="scientific">Qipengyuania marisflavi</name>
    <dbReference type="NCBI Taxonomy" id="2486356"/>
    <lineage>
        <taxon>Bacteria</taxon>
        <taxon>Pseudomonadati</taxon>
        <taxon>Pseudomonadota</taxon>
        <taxon>Alphaproteobacteria</taxon>
        <taxon>Sphingomonadales</taxon>
        <taxon>Erythrobacteraceae</taxon>
        <taxon>Qipengyuania</taxon>
    </lineage>
</organism>
<dbReference type="PANTHER" id="PTHR38733">
    <property type="entry name" value="PROTEIN MCRC"/>
    <property type="match status" value="1"/>
</dbReference>
<gene>
    <name evidence="1" type="ORF">FEV51_12955</name>
</gene>
<dbReference type="Pfam" id="PF10117">
    <property type="entry name" value="McrBC"/>
    <property type="match status" value="1"/>
</dbReference>
<accession>A0A5S3NY13</accession>
<proteinExistence type="predicted"/>
<dbReference type="PANTHER" id="PTHR38733:SF1">
    <property type="entry name" value="TYPE IV METHYL-DIRECTED RESTRICTION ENZYME ECOKMCRBC"/>
    <property type="match status" value="1"/>
</dbReference>